<name>A0A8S3DVK9_9BILA</name>
<protein>
    <submittedName>
        <fullName evidence="3">Uncharacterized protein</fullName>
    </submittedName>
</protein>
<evidence type="ECO:0000313" key="3">
    <source>
        <dbReference type="EMBL" id="CAF5043749.1"/>
    </source>
</evidence>
<dbReference type="Proteomes" id="UP000681720">
    <property type="component" value="Unassembled WGS sequence"/>
</dbReference>
<evidence type="ECO:0000313" key="2">
    <source>
        <dbReference type="EMBL" id="CAF5034921.1"/>
    </source>
</evidence>
<sequence>MSPPLRDDSTTGPYLMDCLANGTLSTTASDHCTFNGNQKALGK</sequence>
<proteinExistence type="predicted"/>
<gene>
    <name evidence="1" type="ORF">BYL167_LOCUS50627</name>
    <name evidence="2" type="ORF">GIL414_LOCUS59104</name>
    <name evidence="3" type="ORF">GIL414_LOCUS59569</name>
</gene>
<comment type="caution">
    <text evidence="3">The sequence shown here is derived from an EMBL/GenBank/DDBJ whole genome shotgun (WGS) entry which is preliminary data.</text>
</comment>
<evidence type="ECO:0000313" key="1">
    <source>
        <dbReference type="EMBL" id="CAF4862569.1"/>
    </source>
</evidence>
<dbReference type="InterPro" id="IPR032466">
    <property type="entry name" value="Metal_Hydrolase"/>
</dbReference>
<feature type="non-terminal residue" evidence="3">
    <location>
        <position position="1"/>
    </location>
</feature>
<dbReference type="SUPFAM" id="SSF51556">
    <property type="entry name" value="Metallo-dependent hydrolases"/>
    <property type="match status" value="1"/>
</dbReference>
<organism evidence="3 4">
    <name type="scientific">Rotaria magnacalcarata</name>
    <dbReference type="NCBI Taxonomy" id="392030"/>
    <lineage>
        <taxon>Eukaryota</taxon>
        <taxon>Metazoa</taxon>
        <taxon>Spiralia</taxon>
        <taxon>Gnathifera</taxon>
        <taxon>Rotifera</taxon>
        <taxon>Eurotatoria</taxon>
        <taxon>Bdelloidea</taxon>
        <taxon>Philodinida</taxon>
        <taxon>Philodinidae</taxon>
        <taxon>Rotaria</taxon>
    </lineage>
</organism>
<dbReference type="EMBL" id="CAJOBH010156040">
    <property type="protein sequence ID" value="CAF4862569.1"/>
    <property type="molecule type" value="Genomic_DNA"/>
</dbReference>
<dbReference type="Proteomes" id="UP000681967">
    <property type="component" value="Unassembled WGS sequence"/>
</dbReference>
<reference evidence="3" key="1">
    <citation type="submission" date="2021-02" db="EMBL/GenBank/DDBJ databases">
        <authorList>
            <person name="Nowell W R."/>
        </authorList>
    </citation>
    <scope>NUCLEOTIDE SEQUENCE</scope>
</reference>
<dbReference type="Gene3D" id="3.20.20.140">
    <property type="entry name" value="Metal-dependent hydrolases"/>
    <property type="match status" value="1"/>
</dbReference>
<dbReference type="EMBL" id="CAJOBJ010225896">
    <property type="protein sequence ID" value="CAF5043749.1"/>
    <property type="molecule type" value="Genomic_DNA"/>
</dbReference>
<dbReference type="AlphaFoldDB" id="A0A8S3DVK9"/>
<accession>A0A8S3DVK9</accession>
<evidence type="ECO:0000313" key="4">
    <source>
        <dbReference type="Proteomes" id="UP000681720"/>
    </source>
</evidence>
<dbReference type="EMBL" id="CAJOBJ010221859">
    <property type="protein sequence ID" value="CAF5034921.1"/>
    <property type="molecule type" value="Genomic_DNA"/>
</dbReference>